<protein>
    <submittedName>
        <fullName evidence="1">Uncharacterized protein</fullName>
    </submittedName>
</protein>
<organism evidence="1 2">
    <name type="scientific">Chaenocephalus aceratus</name>
    <name type="common">Blackfin icefish</name>
    <name type="synonym">Chaenichthys aceratus</name>
    <dbReference type="NCBI Taxonomy" id="36190"/>
    <lineage>
        <taxon>Eukaryota</taxon>
        <taxon>Metazoa</taxon>
        <taxon>Chordata</taxon>
        <taxon>Craniata</taxon>
        <taxon>Vertebrata</taxon>
        <taxon>Euteleostomi</taxon>
        <taxon>Actinopterygii</taxon>
        <taxon>Neopterygii</taxon>
        <taxon>Teleostei</taxon>
        <taxon>Neoteleostei</taxon>
        <taxon>Acanthomorphata</taxon>
        <taxon>Eupercaria</taxon>
        <taxon>Perciformes</taxon>
        <taxon>Notothenioidei</taxon>
        <taxon>Channichthyidae</taxon>
        <taxon>Chaenocephalus</taxon>
    </lineage>
</organism>
<dbReference type="Proteomes" id="UP001057452">
    <property type="component" value="Chromosome 14"/>
</dbReference>
<reference evidence="1" key="1">
    <citation type="submission" date="2022-05" db="EMBL/GenBank/DDBJ databases">
        <title>Chromosome-level genome of Chaenocephalus aceratus.</title>
        <authorList>
            <person name="Park H."/>
        </authorList>
    </citation>
    <scope>NUCLEOTIDE SEQUENCE</scope>
    <source>
        <strain evidence="1">KU_202001</strain>
    </source>
</reference>
<sequence length="95" mass="10339">GRAESNLATSVPTLRQGGWGWGHGSKVQREVKLRASLVTAVSRLVTTFKQPQQPPSSYTVPPASPHLSALRGFSREPPPPLSLFPRYPSAMLCCR</sequence>
<name>A0ACB9WMY8_CHAAC</name>
<evidence type="ECO:0000313" key="1">
    <source>
        <dbReference type="EMBL" id="KAI4814479.1"/>
    </source>
</evidence>
<keyword evidence="2" id="KW-1185">Reference proteome</keyword>
<evidence type="ECO:0000313" key="2">
    <source>
        <dbReference type="Proteomes" id="UP001057452"/>
    </source>
</evidence>
<proteinExistence type="predicted"/>
<accession>A0ACB9WMY8</accession>
<comment type="caution">
    <text evidence="1">The sequence shown here is derived from an EMBL/GenBank/DDBJ whole genome shotgun (WGS) entry which is preliminary data.</text>
</comment>
<gene>
    <name evidence="1" type="ORF">KUCAC02_003672</name>
</gene>
<feature type="non-terminal residue" evidence="1">
    <location>
        <position position="1"/>
    </location>
</feature>
<dbReference type="EMBL" id="CM043798">
    <property type="protein sequence ID" value="KAI4814479.1"/>
    <property type="molecule type" value="Genomic_DNA"/>
</dbReference>
<feature type="non-terminal residue" evidence="1">
    <location>
        <position position="95"/>
    </location>
</feature>